<feature type="compositionally biased region" description="Basic and acidic residues" evidence="9">
    <location>
        <begin position="76"/>
        <end position="87"/>
    </location>
</feature>
<gene>
    <name evidence="10" type="ORF">HNI00_00670</name>
</gene>
<name>A0AA96Y4Q6_9CYAN</name>
<evidence type="ECO:0000256" key="5">
    <source>
        <dbReference type="ARBA" id="ARBA00022692"/>
    </source>
</evidence>
<dbReference type="Pfam" id="PF02321">
    <property type="entry name" value="OEP"/>
    <property type="match status" value="2"/>
</dbReference>
<feature type="compositionally biased region" description="Pro residues" evidence="9">
    <location>
        <begin position="138"/>
        <end position="153"/>
    </location>
</feature>
<feature type="coiled-coil region" evidence="8">
    <location>
        <begin position="312"/>
        <end position="402"/>
    </location>
</feature>
<dbReference type="GO" id="GO:0015562">
    <property type="term" value="F:efflux transmembrane transporter activity"/>
    <property type="evidence" value="ECO:0007669"/>
    <property type="project" value="InterPro"/>
</dbReference>
<comment type="subcellular location">
    <subcellularLocation>
        <location evidence="1">Cell outer membrane</location>
    </subcellularLocation>
</comment>
<evidence type="ECO:0000256" key="3">
    <source>
        <dbReference type="ARBA" id="ARBA00022448"/>
    </source>
</evidence>
<evidence type="ECO:0000256" key="6">
    <source>
        <dbReference type="ARBA" id="ARBA00023136"/>
    </source>
</evidence>
<feature type="region of interest" description="Disordered" evidence="9">
    <location>
        <begin position="23"/>
        <end position="62"/>
    </location>
</feature>
<dbReference type="Gene3D" id="1.20.1600.10">
    <property type="entry name" value="Outer membrane efflux proteins (OEP)"/>
    <property type="match status" value="1"/>
</dbReference>
<comment type="similarity">
    <text evidence="2">Belongs to the outer membrane factor (OMF) (TC 1.B.17) family.</text>
</comment>
<proteinExistence type="inferred from homology"/>
<evidence type="ECO:0000313" key="10">
    <source>
        <dbReference type="EMBL" id="WOB41853.1"/>
    </source>
</evidence>
<feature type="compositionally biased region" description="Polar residues" evidence="9">
    <location>
        <begin position="123"/>
        <end position="134"/>
    </location>
</feature>
<evidence type="ECO:0000256" key="2">
    <source>
        <dbReference type="ARBA" id="ARBA00007613"/>
    </source>
</evidence>
<keyword evidence="7" id="KW-0998">Cell outer membrane</keyword>
<keyword evidence="5" id="KW-0812">Transmembrane</keyword>
<dbReference type="InterPro" id="IPR051906">
    <property type="entry name" value="TolC-like"/>
</dbReference>
<dbReference type="RefSeq" id="WP_316789783.1">
    <property type="nucleotide sequence ID" value="NZ_CP053540.1"/>
</dbReference>
<evidence type="ECO:0000256" key="8">
    <source>
        <dbReference type="SAM" id="Coils"/>
    </source>
</evidence>
<feature type="compositionally biased region" description="Low complexity" evidence="9">
    <location>
        <begin position="154"/>
        <end position="166"/>
    </location>
</feature>
<dbReference type="GO" id="GO:0009279">
    <property type="term" value="C:cell outer membrane"/>
    <property type="evidence" value="ECO:0007669"/>
    <property type="project" value="UniProtKB-SubCell"/>
</dbReference>
<keyword evidence="6" id="KW-0472">Membrane</keyword>
<dbReference type="GO" id="GO:0015288">
    <property type="term" value="F:porin activity"/>
    <property type="evidence" value="ECO:0007669"/>
    <property type="project" value="TreeGrafter"/>
</dbReference>
<organism evidence="10">
    <name type="scientific">Thermoleptolyngbya oregonensis NK1-22</name>
    <dbReference type="NCBI Taxonomy" id="2547457"/>
    <lineage>
        <taxon>Bacteria</taxon>
        <taxon>Bacillati</taxon>
        <taxon>Cyanobacteriota</taxon>
        <taxon>Cyanophyceae</taxon>
        <taxon>Oculatellales</taxon>
        <taxon>Oculatellaceae</taxon>
        <taxon>Thermoleptolyngbya</taxon>
    </lineage>
</organism>
<evidence type="ECO:0000256" key="9">
    <source>
        <dbReference type="SAM" id="MobiDB-lite"/>
    </source>
</evidence>
<keyword evidence="8" id="KW-0175">Coiled coil</keyword>
<evidence type="ECO:0000256" key="1">
    <source>
        <dbReference type="ARBA" id="ARBA00004442"/>
    </source>
</evidence>
<dbReference type="PANTHER" id="PTHR30026:SF21">
    <property type="entry name" value="SLR1270 PROTEIN"/>
    <property type="match status" value="1"/>
</dbReference>
<dbReference type="InterPro" id="IPR003423">
    <property type="entry name" value="OMP_efflux"/>
</dbReference>
<dbReference type="PANTHER" id="PTHR30026">
    <property type="entry name" value="OUTER MEMBRANE PROTEIN TOLC"/>
    <property type="match status" value="1"/>
</dbReference>
<protein>
    <submittedName>
        <fullName evidence="10">TolC family protein</fullName>
    </submittedName>
</protein>
<feature type="region of interest" description="Disordered" evidence="9">
    <location>
        <begin position="74"/>
        <end position="188"/>
    </location>
</feature>
<evidence type="ECO:0000256" key="7">
    <source>
        <dbReference type="ARBA" id="ARBA00023237"/>
    </source>
</evidence>
<dbReference type="SUPFAM" id="SSF56954">
    <property type="entry name" value="Outer membrane efflux proteins (OEP)"/>
    <property type="match status" value="1"/>
</dbReference>
<feature type="coiled-coil region" evidence="8">
    <location>
        <begin position="219"/>
        <end position="253"/>
    </location>
</feature>
<feature type="region of interest" description="Disordered" evidence="9">
    <location>
        <begin position="267"/>
        <end position="286"/>
    </location>
</feature>
<keyword evidence="4" id="KW-1134">Transmembrane beta strand</keyword>
<sequence length="645" mass="70373">MSATVSVTAALLSAEAIRAEANIPAPASLETSPEPAPDGGEASQSQSPSIRPALARRRQQADRAADWATLAALGGVRRDAAGERDAGDPDGTTAIAQSAEPEKAIALLAAGVQRNGDRPSIAATPSETSLQIAQTEPVPFPPATDPEPAPAPSAAPADIPAVPAESEPAESEMEARPLQPVSNTFTDGFPENLEPHPNPLLFPTRPEEVRTNEPQPITLQQAIELARRNNRQLQIAELELEQARAQLREARAANLPTAQIGADLTFTENTDRPQPSIFNPNPPQESDITTSLGGNLRVDYDLFTSGQRSATIRAAEGQVRLRELEVERLSEQLRLDVSNDFYDVQEADENVRIAQDTVRQAEQSLRDALALEQAGVGTRFDVLQAQVELANAQQELVQALSEQQTNRRRLVRRLDLSQTVNLVAADAVTPAEDWTLSLEESIVLAYKNRAELEQQLVQRDVARQQRRAALAALGPQVALFGQYQFENPTNDQNSDFRDIYQFGVRASMTLFDGGRARAQARQQEMNMAIAEASFADNRDAIRLEVEQAFYSLQANRTNIATAEAGVEQARESLRLARLRFQAGVGTQTEVLRAQTDLTRAEVNLVRAVLGYNRSLVTLQRAISNLPDGFLAEDPLGRGDRIRNTR</sequence>
<reference evidence="10" key="1">
    <citation type="submission" date="2020-05" db="EMBL/GenBank/DDBJ databases">
        <authorList>
            <person name="Zhu T."/>
            <person name="Keshari N."/>
            <person name="Lu X."/>
        </authorList>
    </citation>
    <scope>NUCLEOTIDE SEQUENCE</scope>
    <source>
        <strain evidence="10">NK1-22</strain>
    </source>
</reference>
<dbReference type="GO" id="GO:1990281">
    <property type="term" value="C:efflux pump complex"/>
    <property type="evidence" value="ECO:0007669"/>
    <property type="project" value="TreeGrafter"/>
</dbReference>
<dbReference type="EMBL" id="CP053540">
    <property type="protein sequence ID" value="WOB41853.1"/>
    <property type="molecule type" value="Genomic_DNA"/>
</dbReference>
<evidence type="ECO:0000256" key="4">
    <source>
        <dbReference type="ARBA" id="ARBA00022452"/>
    </source>
</evidence>
<dbReference type="KEGG" id="tog:HNI00_00670"/>
<dbReference type="AlphaFoldDB" id="A0AA96Y4Q6"/>
<keyword evidence="3" id="KW-0813">Transport</keyword>
<accession>A0AA96Y4Q6</accession>